<dbReference type="Proteomes" id="UP000694388">
    <property type="component" value="Unplaced"/>
</dbReference>
<protein>
    <recommendedName>
        <fullName evidence="4">Transmembrane protein</fullName>
    </recommendedName>
</protein>
<dbReference type="GeneTree" id="ENSGT01040000243352"/>
<keyword evidence="1" id="KW-0812">Transmembrane</keyword>
<reference evidence="2" key="2">
    <citation type="submission" date="2025-09" db="UniProtKB">
        <authorList>
            <consortium name="Ensembl"/>
        </authorList>
    </citation>
    <scope>IDENTIFICATION</scope>
</reference>
<evidence type="ECO:0000313" key="3">
    <source>
        <dbReference type="Proteomes" id="UP000694388"/>
    </source>
</evidence>
<sequence>MSCKVRDLIRFQIDALFVSYECSWNPYTHFCFSGEASFTFVPPGEREESVEECKWIPLPIIPPQCKAKDSWKKLQQDLLALPPLLFDEFHKTQHVPDQEINYDRREAEAATVTQDNPRFKITHLRKVALWPVAGAVIGGVVAGPLGMLTGLKVAVVAAALSGGLAGFTGGKLMQKWKQRKGA</sequence>
<evidence type="ECO:0000313" key="2">
    <source>
        <dbReference type="Ensembl" id="ENSEBUP00000008058.1"/>
    </source>
</evidence>
<keyword evidence="1" id="KW-0472">Membrane</keyword>
<name>A0A8C4WPR3_EPTBU</name>
<organism evidence="2 3">
    <name type="scientific">Eptatretus burgeri</name>
    <name type="common">Inshore hagfish</name>
    <dbReference type="NCBI Taxonomy" id="7764"/>
    <lineage>
        <taxon>Eukaryota</taxon>
        <taxon>Metazoa</taxon>
        <taxon>Chordata</taxon>
        <taxon>Craniata</taxon>
        <taxon>Vertebrata</taxon>
        <taxon>Cyclostomata</taxon>
        <taxon>Myxini</taxon>
        <taxon>Myxiniformes</taxon>
        <taxon>Myxinidae</taxon>
        <taxon>Eptatretinae</taxon>
        <taxon>Eptatretus</taxon>
    </lineage>
</organism>
<accession>A0A8C4WPR3</accession>
<keyword evidence="1" id="KW-1133">Transmembrane helix</keyword>
<evidence type="ECO:0000256" key="1">
    <source>
        <dbReference type="SAM" id="Phobius"/>
    </source>
</evidence>
<dbReference type="Ensembl" id="ENSEBUT00000008550.1">
    <property type="protein sequence ID" value="ENSEBUP00000008058.1"/>
    <property type="gene ID" value="ENSEBUG00000005243.1"/>
</dbReference>
<proteinExistence type="predicted"/>
<dbReference type="AlphaFoldDB" id="A0A8C4WPR3"/>
<feature type="transmembrane region" description="Helical" evidence="1">
    <location>
        <begin position="153"/>
        <end position="173"/>
    </location>
</feature>
<keyword evidence="3" id="KW-1185">Reference proteome</keyword>
<reference evidence="2" key="1">
    <citation type="submission" date="2025-08" db="UniProtKB">
        <authorList>
            <consortium name="Ensembl"/>
        </authorList>
    </citation>
    <scope>IDENTIFICATION</scope>
</reference>
<feature type="transmembrane region" description="Helical" evidence="1">
    <location>
        <begin position="127"/>
        <end position="147"/>
    </location>
</feature>
<evidence type="ECO:0008006" key="4">
    <source>
        <dbReference type="Google" id="ProtNLM"/>
    </source>
</evidence>